<protein>
    <submittedName>
        <fullName evidence="1">Uncharacterized protein</fullName>
    </submittedName>
</protein>
<name>W1DXQ8_KLEPN</name>
<keyword evidence="2" id="KW-1185">Reference proteome</keyword>
<proteinExistence type="predicted"/>
<dbReference type="AlphaFoldDB" id="W1DXQ8"/>
<reference evidence="1" key="1">
    <citation type="submission" date="2013-10" db="EMBL/GenBank/DDBJ databases">
        <title>Antibiotic resistance diversity of beta-lactamase producers in the General Hospital Vienna.</title>
        <authorList>
            <person name="Barisic I."/>
            <person name="Mitteregger D."/>
            <person name="Hirschl A.M."/>
            <person name="Noehammer C."/>
            <person name="Wiesinger-Mayr H."/>
        </authorList>
    </citation>
    <scope>NUCLEOTIDE SEQUENCE [LARGE SCALE GENOMIC DNA]</scope>
    <source>
        <strain evidence="1">IS43</strain>
    </source>
</reference>
<accession>W1DXQ8</accession>
<dbReference type="Proteomes" id="UP000019183">
    <property type="component" value="Unassembled WGS sequence"/>
</dbReference>
<dbReference type="EMBL" id="CBWK010000861">
    <property type="protein sequence ID" value="CDL12914.1"/>
    <property type="molecule type" value="Genomic_DNA"/>
</dbReference>
<evidence type="ECO:0000313" key="1">
    <source>
        <dbReference type="EMBL" id="CDL12914.1"/>
    </source>
</evidence>
<evidence type="ECO:0000313" key="2">
    <source>
        <dbReference type="Proteomes" id="UP000019183"/>
    </source>
</evidence>
<organism evidence="1 2">
    <name type="scientific">Klebsiella pneumoniae IS43</name>
    <dbReference type="NCBI Taxonomy" id="1432552"/>
    <lineage>
        <taxon>Bacteria</taxon>
        <taxon>Pseudomonadati</taxon>
        <taxon>Pseudomonadota</taxon>
        <taxon>Gammaproteobacteria</taxon>
        <taxon>Enterobacterales</taxon>
        <taxon>Enterobacteriaceae</taxon>
        <taxon>Klebsiella/Raoultella group</taxon>
        <taxon>Klebsiella</taxon>
        <taxon>Klebsiella pneumoniae complex</taxon>
    </lineage>
</organism>
<sequence length="106" mass="12083">MQGGGVGGEIANQHRGRCAGNADHIMMLRQPVAMIAARFGQPGEIQRVGKGFFGRRSLRDRRQIEHREWNRFVSHKGSLCYSIVIRLKVFFQPGASWTRQPEKLHL</sequence>
<comment type="caution">
    <text evidence="1">The sequence shown here is derived from an EMBL/GenBank/DDBJ whole genome shotgun (WGS) entry which is preliminary data.</text>
</comment>